<dbReference type="GO" id="GO:0008193">
    <property type="term" value="F:tRNA guanylyltransferase activity"/>
    <property type="evidence" value="ECO:0007669"/>
    <property type="project" value="InterPro"/>
</dbReference>
<protein>
    <submittedName>
        <fullName evidence="2">Thg1 domain-containing protein</fullName>
    </submittedName>
</protein>
<accession>A0AAD8H112</accession>
<dbReference type="InterPro" id="IPR007537">
    <property type="entry name" value="tRNAHis_GuaTrfase_Thg1"/>
</dbReference>
<dbReference type="PANTHER" id="PTHR12729:SF6">
    <property type="entry name" value="TRNA(HIS) GUANYLYLTRANSFERASE-RELATED"/>
    <property type="match status" value="1"/>
</dbReference>
<dbReference type="GO" id="GO:0006400">
    <property type="term" value="P:tRNA modification"/>
    <property type="evidence" value="ECO:0007669"/>
    <property type="project" value="InterPro"/>
</dbReference>
<keyword evidence="3" id="KW-1185">Reference proteome</keyword>
<dbReference type="Pfam" id="PF04446">
    <property type="entry name" value="Thg1"/>
    <property type="match status" value="1"/>
</dbReference>
<dbReference type="InterPro" id="IPR024956">
    <property type="entry name" value="tRNAHis_GuaTrfase_cat"/>
</dbReference>
<organism evidence="2 3">
    <name type="scientific">Heracleum sosnowskyi</name>
    <dbReference type="NCBI Taxonomy" id="360622"/>
    <lineage>
        <taxon>Eukaryota</taxon>
        <taxon>Viridiplantae</taxon>
        <taxon>Streptophyta</taxon>
        <taxon>Embryophyta</taxon>
        <taxon>Tracheophyta</taxon>
        <taxon>Spermatophyta</taxon>
        <taxon>Magnoliopsida</taxon>
        <taxon>eudicotyledons</taxon>
        <taxon>Gunneridae</taxon>
        <taxon>Pentapetalae</taxon>
        <taxon>asterids</taxon>
        <taxon>campanulids</taxon>
        <taxon>Apiales</taxon>
        <taxon>Apiaceae</taxon>
        <taxon>Apioideae</taxon>
        <taxon>apioid superclade</taxon>
        <taxon>Tordylieae</taxon>
        <taxon>Tordyliinae</taxon>
        <taxon>Heracleum</taxon>
    </lineage>
</organism>
<gene>
    <name evidence="2" type="ORF">POM88_050959</name>
</gene>
<name>A0AAD8H112_9APIA</name>
<dbReference type="Proteomes" id="UP001237642">
    <property type="component" value="Unassembled WGS sequence"/>
</dbReference>
<dbReference type="InterPro" id="IPR038469">
    <property type="entry name" value="tRNAHis_GuaTrfase_Thg1_sf"/>
</dbReference>
<dbReference type="Gene3D" id="3.30.70.3000">
    <property type="match status" value="1"/>
</dbReference>
<reference evidence="2" key="2">
    <citation type="submission" date="2023-05" db="EMBL/GenBank/DDBJ databases">
        <authorList>
            <person name="Schelkunov M.I."/>
        </authorList>
    </citation>
    <scope>NUCLEOTIDE SEQUENCE</scope>
    <source>
        <strain evidence="2">Hsosn_3</strain>
        <tissue evidence="2">Leaf</tissue>
    </source>
</reference>
<dbReference type="AlphaFoldDB" id="A0AAD8H112"/>
<proteinExistence type="predicted"/>
<dbReference type="GO" id="GO:0000287">
    <property type="term" value="F:magnesium ion binding"/>
    <property type="evidence" value="ECO:0007669"/>
    <property type="project" value="InterPro"/>
</dbReference>
<evidence type="ECO:0000259" key="1">
    <source>
        <dbReference type="Pfam" id="PF04446"/>
    </source>
</evidence>
<reference evidence="2" key="1">
    <citation type="submission" date="2023-02" db="EMBL/GenBank/DDBJ databases">
        <title>Genome of toxic invasive species Heracleum sosnowskyi carries increased number of genes despite the absence of recent whole-genome duplications.</title>
        <authorList>
            <person name="Schelkunov M."/>
            <person name="Shtratnikova V."/>
            <person name="Makarenko M."/>
            <person name="Klepikova A."/>
            <person name="Omelchenko D."/>
            <person name="Novikova G."/>
            <person name="Obukhova E."/>
            <person name="Bogdanov V."/>
            <person name="Penin A."/>
            <person name="Logacheva M."/>
        </authorList>
    </citation>
    <scope>NUCLEOTIDE SEQUENCE</scope>
    <source>
        <strain evidence="2">Hsosn_3</strain>
        <tissue evidence="2">Leaf</tissue>
    </source>
</reference>
<sequence>MANYKYEYVKLDYEVNDQVMFPNLIVVRIHLGNFTIFSQVHEFEQPNDENALNLMNACATVVLKEYPDIVFSYGFRDEYSFVFSKDTNFYQRRARVVYQLLCSVEAARGKAGRKIFVGRKCCCCWCLYSRRWISMVEL</sequence>
<dbReference type="EMBL" id="JAUIZM010000011">
    <property type="protein sequence ID" value="KAK1357703.1"/>
    <property type="molecule type" value="Genomic_DNA"/>
</dbReference>
<comment type="caution">
    <text evidence="2">The sequence shown here is derived from an EMBL/GenBank/DDBJ whole genome shotgun (WGS) entry which is preliminary data.</text>
</comment>
<evidence type="ECO:0000313" key="3">
    <source>
        <dbReference type="Proteomes" id="UP001237642"/>
    </source>
</evidence>
<evidence type="ECO:0000313" key="2">
    <source>
        <dbReference type="EMBL" id="KAK1357703.1"/>
    </source>
</evidence>
<feature type="domain" description="tRNAHis guanylyltransferase catalytic" evidence="1">
    <location>
        <begin position="6"/>
        <end position="105"/>
    </location>
</feature>
<dbReference type="PANTHER" id="PTHR12729">
    <property type="entry name" value="TRNA(HIS) GUANYLYLTRANSFERASE-RELATED"/>
    <property type="match status" value="1"/>
</dbReference>